<dbReference type="AlphaFoldDB" id="A0A3L6SVF2"/>
<keyword evidence="3" id="KW-1185">Reference proteome</keyword>
<protein>
    <submittedName>
        <fullName evidence="2">Uncharacterized protein</fullName>
    </submittedName>
</protein>
<sequence>MRAPAPHLAALYMPAAPGFRRWSTPGSSLTGTALPLPATQAAVANTIGGLAPSYSVPAGAMVAHRGLPIRMEYAGAYHDTATLLALGVPAASAGAQAAASVPAPAVMDTGDGVRASAFNPWCPRGFEPDDGPSSSSRQAQELQGGNNQGERRTKPLLDLFKR</sequence>
<feature type="compositionally biased region" description="Basic and acidic residues" evidence="1">
    <location>
        <begin position="149"/>
        <end position="162"/>
    </location>
</feature>
<organism evidence="2 3">
    <name type="scientific">Panicum miliaceum</name>
    <name type="common">Proso millet</name>
    <name type="synonym">Broomcorn millet</name>
    <dbReference type="NCBI Taxonomy" id="4540"/>
    <lineage>
        <taxon>Eukaryota</taxon>
        <taxon>Viridiplantae</taxon>
        <taxon>Streptophyta</taxon>
        <taxon>Embryophyta</taxon>
        <taxon>Tracheophyta</taxon>
        <taxon>Spermatophyta</taxon>
        <taxon>Magnoliopsida</taxon>
        <taxon>Liliopsida</taxon>
        <taxon>Poales</taxon>
        <taxon>Poaceae</taxon>
        <taxon>PACMAD clade</taxon>
        <taxon>Panicoideae</taxon>
        <taxon>Panicodae</taxon>
        <taxon>Paniceae</taxon>
        <taxon>Panicinae</taxon>
        <taxon>Panicum</taxon>
        <taxon>Panicum sect. Panicum</taxon>
    </lineage>
</organism>
<accession>A0A3L6SVF2</accession>
<evidence type="ECO:0000256" key="1">
    <source>
        <dbReference type="SAM" id="MobiDB-lite"/>
    </source>
</evidence>
<reference evidence="3" key="1">
    <citation type="journal article" date="2019" name="Nat. Commun.">
        <title>The genome of broomcorn millet.</title>
        <authorList>
            <person name="Zou C."/>
            <person name="Miki D."/>
            <person name="Li D."/>
            <person name="Tang Q."/>
            <person name="Xiao L."/>
            <person name="Rajput S."/>
            <person name="Deng P."/>
            <person name="Jia W."/>
            <person name="Huang R."/>
            <person name="Zhang M."/>
            <person name="Sun Y."/>
            <person name="Hu J."/>
            <person name="Fu X."/>
            <person name="Schnable P.S."/>
            <person name="Li F."/>
            <person name="Zhang H."/>
            <person name="Feng B."/>
            <person name="Zhu X."/>
            <person name="Liu R."/>
            <person name="Schnable J.C."/>
            <person name="Zhu J.-K."/>
            <person name="Zhang H."/>
        </authorList>
    </citation>
    <scope>NUCLEOTIDE SEQUENCE [LARGE SCALE GENOMIC DNA]</scope>
</reference>
<comment type="caution">
    <text evidence="2">The sequence shown here is derived from an EMBL/GenBank/DDBJ whole genome shotgun (WGS) entry which is preliminary data.</text>
</comment>
<evidence type="ECO:0000313" key="3">
    <source>
        <dbReference type="Proteomes" id="UP000275267"/>
    </source>
</evidence>
<proteinExistence type="predicted"/>
<dbReference type="EMBL" id="PQIB02000003">
    <property type="protein sequence ID" value="RLN28442.1"/>
    <property type="molecule type" value="Genomic_DNA"/>
</dbReference>
<feature type="region of interest" description="Disordered" evidence="1">
    <location>
        <begin position="118"/>
        <end position="162"/>
    </location>
</feature>
<dbReference type="OrthoDB" id="689266at2759"/>
<evidence type="ECO:0000313" key="2">
    <source>
        <dbReference type="EMBL" id="RLN28442.1"/>
    </source>
</evidence>
<gene>
    <name evidence="2" type="ORF">C2845_PM05G33440</name>
</gene>
<feature type="compositionally biased region" description="Polar residues" evidence="1">
    <location>
        <begin position="132"/>
        <end position="145"/>
    </location>
</feature>
<name>A0A3L6SVF2_PANMI</name>
<dbReference type="Proteomes" id="UP000275267">
    <property type="component" value="Unassembled WGS sequence"/>
</dbReference>